<keyword evidence="2" id="KW-1185">Reference proteome</keyword>
<protein>
    <submittedName>
        <fullName evidence="1">Uncharacterized protein</fullName>
    </submittedName>
</protein>
<name>A0A9P7A1K6_9AGAM</name>
<accession>A0A9P7A1K6</accession>
<dbReference type="EMBL" id="JABBWD010000008">
    <property type="protein sequence ID" value="KAG1780682.1"/>
    <property type="molecule type" value="Genomic_DNA"/>
</dbReference>
<comment type="caution">
    <text evidence="1">The sequence shown here is derived from an EMBL/GenBank/DDBJ whole genome shotgun (WGS) entry which is preliminary data.</text>
</comment>
<sequence>MRLIVRLGQPFSALLLAQQRSGEYKRIASDRNIITQVKDVDYDYVHGMNVRTLEIL</sequence>
<proteinExistence type="predicted"/>
<dbReference type="Proteomes" id="UP000714275">
    <property type="component" value="Unassembled WGS sequence"/>
</dbReference>
<gene>
    <name evidence="1" type="ORF">EV702DRAFT_1079757</name>
</gene>
<dbReference type="OrthoDB" id="2640506at2759"/>
<reference evidence="1" key="1">
    <citation type="journal article" date="2020" name="New Phytol.">
        <title>Comparative genomics reveals dynamic genome evolution in host specialist ectomycorrhizal fungi.</title>
        <authorList>
            <person name="Lofgren L.A."/>
            <person name="Nguyen N.H."/>
            <person name="Vilgalys R."/>
            <person name="Ruytinx J."/>
            <person name="Liao H.L."/>
            <person name="Branco S."/>
            <person name="Kuo A."/>
            <person name="LaButti K."/>
            <person name="Lipzen A."/>
            <person name="Andreopoulos W."/>
            <person name="Pangilinan J."/>
            <person name="Riley R."/>
            <person name="Hundley H."/>
            <person name="Na H."/>
            <person name="Barry K."/>
            <person name="Grigoriev I.V."/>
            <person name="Stajich J.E."/>
            <person name="Kennedy P.G."/>
        </authorList>
    </citation>
    <scope>NUCLEOTIDE SEQUENCE</scope>
    <source>
        <strain evidence="1">DOB743</strain>
    </source>
</reference>
<evidence type="ECO:0000313" key="1">
    <source>
        <dbReference type="EMBL" id="KAG1780682.1"/>
    </source>
</evidence>
<evidence type="ECO:0000313" key="2">
    <source>
        <dbReference type="Proteomes" id="UP000714275"/>
    </source>
</evidence>
<organism evidence="1 2">
    <name type="scientific">Suillus placidus</name>
    <dbReference type="NCBI Taxonomy" id="48579"/>
    <lineage>
        <taxon>Eukaryota</taxon>
        <taxon>Fungi</taxon>
        <taxon>Dikarya</taxon>
        <taxon>Basidiomycota</taxon>
        <taxon>Agaricomycotina</taxon>
        <taxon>Agaricomycetes</taxon>
        <taxon>Agaricomycetidae</taxon>
        <taxon>Boletales</taxon>
        <taxon>Suillineae</taxon>
        <taxon>Suillaceae</taxon>
        <taxon>Suillus</taxon>
    </lineage>
</organism>
<dbReference type="AlphaFoldDB" id="A0A9P7A1K6"/>